<feature type="compositionally biased region" description="Low complexity" evidence="2">
    <location>
        <begin position="243"/>
        <end position="261"/>
    </location>
</feature>
<keyword evidence="5" id="KW-1185">Reference proteome</keyword>
<dbReference type="AlphaFoldDB" id="A0A2U1L8C0"/>
<dbReference type="InterPro" id="IPR005162">
    <property type="entry name" value="Retrotrans_gag_dom"/>
</dbReference>
<gene>
    <name evidence="4" type="ORF">CTI12_AA514420</name>
</gene>
<evidence type="ECO:0000256" key="1">
    <source>
        <dbReference type="PROSITE-ProRule" id="PRU00047"/>
    </source>
</evidence>
<feature type="region of interest" description="Disordered" evidence="2">
    <location>
        <begin position="309"/>
        <end position="333"/>
    </location>
</feature>
<dbReference type="Proteomes" id="UP000245207">
    <property type="component" value="Unassembled WGS sequence"/>
</dbReference>
<dbReference type="InterPro" id="IPR036875">
    <property type="entry name" value="Znf_CCHC_sf"/>
</dbReference>
<dbReference type="PROSITE" id="PS50158">
    <property type="entry name" value="ZF_CCHC"/>
    <property type="match status" value="1"/>
</dbReference>
<feature type="region of interest" description="Disordered" evidence="2">
    <location>
        <begin position="175"/>
        <end position="270"/>
    </location>
</feature>
<evidence type="ECO:0000259" key="3">
    <source>
        <dbReference type="PROSITE" id="PS50158"/>
    </source>
</evidence>
<dbReference type="STRING" id="35608.A0A2U1L8C0"/>
<proteinExistence type="predicted"/>
<dbReference type="Pfam" id="PF00098">
    <property type="entry name" value="zf-CCHC"/>
    <property type="match status" value="1"/>
</dbReference>
<accession>A0A2U1L8C0</accession>
<evidence type="ECO:0000256" key="2">
    <source>
        <dbReference type="SAM" id="MobiDB-lite"/>
    </source>
</evidence>
<dbReference type="EMBL" id="PKPP01010870">
    <property type="protein sequence ID" value="PWA45239.1"/>
    <property type="molecule type" value="Genomic_DNA"/>
</dbReference>
<keyword evidence="1" id="KW-0862">Zinc</keyword>
<evidence type="ECO:0000313" key="5">
    <source>
        <dbReference type="Proteomes" id="UP000245207"/>
    </source>
</evidence>
<keyword evidence="1" id="KW-0863">Zinc-finger</keyword>
<feature type="compositionally biased region" description="Basic and acidic residues" evidence="2">
    <location>
        <begin position="193"/>
        <end position="209"/>
    </location>
</feature>
<dbReference type="Gene3D" id="4.10.60.10">
    <property type="entry name" value="Zinc finger, CCHC-type"/>
    <property type="match status" value="1"/>
</dbReference>
<dbReference type="GO" id="GO:0003676">
    <property type="term" value="F:nucleic acid binding"/>
    <property type="evidence" value="ECO:0007669"/>
    <property type="project" value="InterPro"/>
</dbReference>
<dbReference type="SMART" id="SM00343">
    <property type="entry name" value="ZnF_C2HC"/>
    <property type="match status" value="1"/>
</dbReference>
<dbReference type="InterPro" id="IPR001878">
    <property type="entry name" value="Znf_CCHC"/>
</dbReference>
<feature type="compositionally biased region" description="Low complexity" evidence="2">
    <location>
        <begin position="314"/>
        <end position="323"/>
    </location>
</feature>
<feature type="domain" description="CCHC-type" evidence="3">
    <location>
        <begin position="296"/>
        <end position="311"/>
    </location>
</feature>
<protein>
    <submittedName>
        <fullName evidence="4">Zinc finger, CCHC-type, Retrotransposon gag domain protein</fullName>
    </submittedName>
</protein>
<feature type="compositionally biased region" description="Basic and acidic residues" evidence="2">
    <location>
        <begin position="216"/>
        <end position="238"/>
    </location>
</feature>
<dbReference type="Pfam" id="PF03732">
    <property type="entry name" value="Retrotrans_gag"/>
    <property type="match status" value="1"/>
</dbReference>
<name>A0A2U1L8C0_ARTAN</name>
<dbReference type="OrthoDB" id="427960at2759"/>
<evidence type="ECO:0000313" key="4">
    <source>
        <dbReference type="EMBL" id="PWA45239.1"/>
    </source>
</evidence>
<organism evidence="4 5">
    <name type="scientific">Artemisia annua</name>
    <name type="common">Sweet wormwood</name>
    <dbReference type="NCBI Taxonomy" id="35608"/>
    <lineage>
        <taxon>Eukaryota</taxon>
        <taxon>Viridiplantae</taxon>
        <taxon>Streptophyta</taxon>
        <taxon>Embryophyta</taxon>
        <taxon>Tracheophyta</taxon>
        <taxon>Spermatophyta</taxon>
        <taxon>Magnoliopsida</taxon>
        <taxon>eudicotyledons</taxon>
        <taxon>Gunneridae</taxon>
        <taxon>Pentapetalae</taxon>
        <taxon>asterids</taxon>
        <taxon>campanulids</taxon>
        <taxon>Asterales</taxon>
        <taxon>Asteraceae</taxon>
        <taxon>Asteroideae</taxon>
        <taxon>Anthemideae</taxon>
        <taxon>Artemisiinae</taxon>
        <taxon>Artemisia</taxon>
    </lineage>
</organism>
<reference evidence="4 5" key="1">
    <citation type="journal article" date="2018" name="Mol. Plant">
        <title>The genome of Artemisia annua provides insight into the evolution of Asteraceae family and artemisinin biosynthesis.</title>
        <authorList>
            <person name="Shen Q."/>
            <person name="Zhang L."/>
            <person name="Liao Z."/>
            <person name="Wang S."/>
            <person name="Yan T."/>
            <person name="Shi P."/>
            <person name="Liu M."/>
            <person name="Fu X."/>
            <person name="Pan Q."/>
            <person name="Wang Y."/>
            <person name="Lv Z."/>
            <person name="Lu X."/>
            <person name="Zhang F."/>
            <person name="Jiang W."/>
            <person name="Ma Y."/>
            <person name="Chen M."/>
            <person name="Hao X."/>
            <person name="Li L."/>
            <person name="Tang Y."/>
            <person name="Lv G."/>
            <person name="Zhou Y."/>
            <person name="Sun X."/>
            <person name="Brodelius P.E."/>
            <person name="Rose J.K.C."/>
            <person name="Tang K."/>
        </authorList>
    </citation>
    <scope>NUCLEOTIDE SEQUENCE [LARGE SCALE GENOMIC DNA]</scope>
    <source>
        <strain evidence="5">cv. Huhao1</strain>
        <tissue evidence="4">Leaf</tissue>
    </source>
</reference>
<dbReference type="SUPFAM" id="SSF57756">
    <property type="entry name" value="Retrovirus zinc finger-like domains"/>
    <property type="match status" value="1"/>
</dbReference>
<comment type="caution">
    <text evidence="4">The sequence shown here is derived from an EMBL/GenBank/DDBJ whole genome shotgun (WGS) entry which is preliminary data.</text>
</comment>
<sequence>MIPRLDTTGKHDDFANNPAFKAAVQRTVDALLPNISVRIQEEVRQEMANATDGSGGSGGGNDYVATLSWASFREIFLSQYFPLSEKEKYEREYHTIAMGDKETSTEFMKRFVRLAGFLGEKAGTQVEQARKFKWALRKDLLNGVVNLHFDDIAGVANAVRNIEIADERVKQGVKRNYDGEPVRPAQGIAQRGNEFRGNDRRGFDTRGSDRQGSNRRGYDNHGNDRRNDRRGFDTRGYDRQGYNNQRSGRDQQQNRGQQNNRTSGSYGQRGNGNQTVCKFCGKSHPGSQCYRAARACFICGDTRHMARDCPQKSGTNNNRGNGNDRQPAATRERVFSTTRDQAANSSAIEIPRYAFVSLELFWAEFISRV</sequence>
<keyword evidence="1" id="KW-0479">Metal-binding</keyword>
<dbReference type="GO" id="GO:0008270">
    <property type="term" value="F:zinc ion binding"/>
    <property type="evidence" value="ECO:0007669"/>
    <property type="project" value="UniProtKB-KW"/>
</dbReference>